<sequence length="132" mass="15553">MIRNKVESELNRRSERVSEEDVRRTADRTEDFDTFLTRAPALLVDFAARARLFFEMLMDYASGRYTGLPWRTVAILTATVMYLLNPLDFIPDFIFFFGLLDDAALLYAAMRLIKADLIDYIRFKGYDEDYFF</sequence>
<evidence type="ECO:0000313" key="7">
    <source>
        <dbReference type="EMBL" id="KKK61465.1"/>
    </source>
</evidence>
<gene>
    <name evidence="7" type="ORF">LCGC14_3014050</name>
</gene>
<reference evidence="7" key="1">
    <citation type="journal article" date="2015" name="Nature">
        <title>Complex archaea that bridge the gap between prokaryotes and eukaryotes.</title>
        <authorList>
            <person name="Spang A."/>
            <person name="Saw J.H."/>
            <person name="Jorgensen S.L."/>
            <person name="Zaremba-Niedzwiedzka K."/>
            <person name="Martijn J."/>
            <person name="Lind A.E."/>
            <person name="van Eijk R."/>
            <person name="Schleper C."/>
            <person name="Guy L."/>
            <person name="Ettema T.J."/>
        </authorList>
    </citation>
    <scope>NUCLEOTIDE SEQUENCE</scope>
</reference>
<feature type="domain" description="DUF1232" evidence="6">
    <location>
        <begin position="73"/>
        <end position="106"/>
    </location>
</feature>
<dbReference type="EMBL" id="LAZR01062460">
    <property type="protein sequence ID" value="KKK61465.1"/>
    <property type="molecule type" value="Genomic_DNA"/>
</dbReference>
<name>A0A0F8XK75_9ZZZZ</name>
<comment type="caution">
    <text evidence="7">The sequence shown here is derived from an EMBL/GenBank/DDBJ whole genome shotgun (WGS) entry which is preliminary data.</text>
</comment>
<comment type="subcellular location">
    <subcellularLocation>
        <location evidence="1">Endomembrane system</location>
        <topology evidence="1">Multi-pass membrane protein</topology>
    </subcellularLocation>
</comment>
<keyword evidence="4 5" id="KW-0472">Membrane</keyword>
<proteinExistence type="predicted"/>
<dbReference type="InterPro" id="IPR010652">
    <property type="entry name" value="DUF1232"/>
</dbReference>
<evidence type="ECO:0000256" key="2">
    <source>
        <dbReference type="ARBA" id="ARBA00022692"/>
    </source>
</evidence>
<evidence type="ECO:0000259" key="6">
    <source>
        <dbReference type="Pfam" id="PF06803"/>
    </source>
</evidence>
<keyword evidence="3 5" id="KW-1133">Transmembrane helix</keyword>
<dbReference type="Pfam" id="PF06803">
    <property type="entry name" value="DUF1232"/>
    <property type="match status" value="1"/>
</dbReference>
<protein>
    <recommendedName>
        <fullName evidence="6">DUF1232 domain-containing protein</fullName>
    </recommendedName>
</protein>
<evidence type="ECO:0000256" key="4">
    <source>
        <dbReference type="ARBA" id="ARBA00023136"/>
    </source>
</evidence>
<keyword evidence="2 5" id="KW-0812">Transmembrane</keyword>
<evidence type="ECO:0000256" key="5">
    <source>
        <dbReference type="SAM" id="Phobius"/>
    </source>
</evidence>
<evidence type="ECO:0000256" key="1">
    <source>
        <dbReference type="ARBA" id="ARBA00004127"/>
    </source>
</evidence>
<organism evidence="7">
    <name type="scientific">marine sediment metagenome</name>
    <dbReference type="NCBI Taxonomy" id="412755"/>
    <lineage>
        <taxon>unclassified sequences</taxon>
        <taxon>metagenomes</taxon>
        <taxon>ecological metagenomes</taxon>
    </lineage>
</organism>
<dbReference type="AlphaFoldDB" id="A0A0F8XK75"/>
<feature type="transmembrane region" description="Helical" evidence="5">
    <location>
        <begin position="68"/>
        <end position="87"/>
    </location>
</feature>
<feature type="transmembrane region" description="Helical" evidence="5">
    <location>
        <begin position="93"/>
        <end position="113"/>
    </location>
</feature>
<accession>A0A0F8XK75</accession>
<evidence type="ECO:0000256" key="3">
    <source>
        <dbReference type="ARBA" id="ARBA00022989"/>
    </source>
</evidence>
<dbReference type="GO" id="GO:0012505">
    <property type="term" value="C:endomembrane system"/>
    <property type="evidence" value="ECO:0007669"/>
    <property type="project" value="UniProtKB-SubCell"/>
</dbReference>